<evidence type="ECO:0008006" key="4">
    <source>
        <dbReference type="Google" id="ProtNLM"/>
    </source>
</evidence>
<sequence>MALEYFRYEDLVRDDEAGDLHAVAERAFGHQGLGIVVVTGVPDVAGARRELFALGHKPLTSHPYKAGTEHAGFSPDQKRFAALPEETKVRYEHPQSSFSFGWSHGKESLETGRPDLAKGSFYANPCFDAPFGGDGGGSGSGRSGGGGAAAAAAAGSGEDDDVDCRSPDHLLHRPENGNDGGGNDAGEEGGRGGGGGGGSDSGPKAAAAATAALVEKYPSFAHPNVWPDADVAGFSAAFKALGRAVVRVGGLVARQCDRYVATVHPGYDKGKMSRIVSTSRCPKGRLLYYFPRSSPPERPSGGVGGGGDGGKHEAVGVAGGVTSGGGGGGGDGDDMGGSGEGDDRAFSDWCGWHNDHSALTGLVPAMFLDSEGREVANEDPRCGLYIRSRRKGELVKATLPPGEAASSCLLFQIGETTQVLSGGALQATPHAVRSTSQEGVSREAFAVFMQPEWGESMDVPRGTEFESVRSLHSKSLLPRAAAPITDRLRPGMDFGEFTEATFAAYY</sequence>
<proteinExistence type="predicted"/>
<dbReference type="SUPFAM" id="SSF51197">
    <property type="entry name" value="Clavaminate synthase-like"/>
    <property type="match status" value="1"/>
</dbReference>
<gene>
    <name evidence="2" type="ORF">Esi_0287_0003</name>
</gene>
<evidence type="ECO:0000313" key="2">
    <source>
        <dbReference type="EMBL" id="CBJ31837.1"/>
    </source>
</evidence>
<dbReference type="InterPro" id="IPR027443">
    <property type="entry name" value="IPNS-like_sf"/>
</dbReference>
<feature type="region of interest" description="Disordered" evidence="1">
    <location>
        <begin position="289"/>
        <end position="338"/>
    </location>
</feature>
<dbReference type="PANTHER" id="PTHR48420:SF1">
    <property type="entry name" value="NON-HAEM DIOXYGENASE N-TERMINAL DOMAIN-CONTAINING PROTEIN"/>
    <property type="match status" value="1"/>
</dbReference>
<keyword evidence="3" id="KW-1185">Reference proteome</keyword>
<feature type="region of interest" description="Disordered" evidence="1">
    <location>
        <begin position="137"/>
        <end position="204"/>
    </location>
</feature>
<dbReference type="AlphaFoldDB" id="D7FV31"/>
<dbReference type="OrthoDB" id="438224at2759"/>
<dbReference type="Proteomes" id="UP000002630">
    <property type="component" value="Linkage Group LG26"/>
</dbReference>
<evidence type="ECO:0000256" key="1">
    <source>
        <dbReference type="SAM" id="MobiDB-lite"/>
    </source>
</evidence>
<dbReference type="EMBL" id="FN648472">
    <property type="protein sequence ID" value="CBJ31837.1"/>
    <property type="molecule type" value="Genomic_DNA"/>
</dbReference>
<feature type="compositionally biased region" description="Basic and acidic residues" evidence="1">
    <location>
        <begin position="163"/>
        <end position="176"/>
    </location>
</feature>
<dbReference type="PANTHER" id="PTHR48420">
    <property type="entry name" value="NON-HAEM DIOXYGENASE N-TERMINAL DOMAIN-CONTAINING PROTEIN"/>
    <property type="match status" value="1"/>
</dbReference>
<organism evidence="2 3">
    <name type="scientific">Ectocarpus siliculosus</name>
    <name type="common">Brown alga</name>
    <name type="synonym">Conferva siliculosa</name>
    <dbReference type="NCBI Taxonomy" id="2880"/>
    <lineage>
        <taxon>Eukaryota</taxon>
        <taxon>Sar</taxon>
        <taxon>Stramenopiles</taxon>
        <taxon>Ochrophyta</taxon>
        <taxon>PX clade</taxon>
        <taxon>Phaeophyceae</taxon>
        <taxon>Ectocarpales</taxon>
        <taxon>Ectocarpaceae</taxon>
        <taxon>Ectocarpus</taxon>
    </lineage>
</organism>
<dbReference type="eggNOG" id="ENOG502QRGK">
    <property type="taxonomic scope" value="Eukaryota"/>
</dbReference>
<dbReference type="InParanoid" id="D7FV31"/>
<dbReference type="EMBL" id="FN649751">
    <property type="protein sequence ID" value="CBJ31837.1"/>
    <property type="molecule type" value="Genomic_DNA"/>
</dbReference>
<evidence type="ECO:0000313" key="3">
    <source>
        <dbReference type="Proteomes" id="UP000002630"/>
    </source>
</evidence>
<dbReference type="Gene3D" id="2.60.120.330">
    <property type="entry name" value="B-lactam Antibiotic, Isopenicillin N Synthase, Chain"/>
    <property type="match status" value="1"/>
</dbReference>
<feature type="compositionally biased region" description="Gly residues" evidence="1">
    <location>
        <begin position="137"/>
        <end position="148"/>
    </location>
</feature>
<protein>
    <recommendedName>
        <fullName evidence="4">Fe2OG dioxygenase domain-containing protein</fullName>
    </recommendedName>
</protein>
<feature type="compositionally biased region" description="Gly residues" evidence="1">
    <location>
        <begin position="317"/>
        <end position="338"/>
    </location>
</feature>
<name>D7FV31_ECTSI</name>
<reference evidence="2 3" key="1">
    <citation type="journal article" date="2010" name="Nature">
        <title>The Ectocarpus genome and the independent evolution of multicellularity in brown algae.</title>
        <authorList>
            <person name="Cock J.M."/>
            <person name="Sterck L."/>
            <person name="Rouze P."/>
            <person name="Scornet D."/>
            <person name="Allen A.E."/>
            <person name="Amoutzias G."/>
            <person name="Anthouard V."/>
            <person name="Artiguenave F."/>
            <person name="Aury J.M."/>
            <person name="Badger J.H."/>
            <person name="Beszteri B."/>
            <person name="Billiau K."/>
            <person name="Bonnet E."/>
            <person name="Bothwell J.H."/>
            <person name="Bowler C."/>
            <person name="Boyen C."/>
            <person name="Brownlee C."/>
            <person name="Carrano C.J."/>
            <person name="Charrier B."/>
            <person name="Cho G.Y."/>
            <person name="Coelho S.M."/>
            <person name="Collen J."/>
            <person name="Corre E."/>
            <person name="Da Silva C."/>
            <person name="Delage L."/>
            <person name="Delaroque N."/>
            <person name="Dittami S.M."/>
            <person name="Doulbeau S."/>
            <person name="Elias M."/>
            <person name="Farnham G."/>
            <person name="Gachon C.M."/>
            <person name="Gschloessl B."/>
            <person name="Heesch S."/>
            <person name="Jabbari K."/>
            <person name="Jubin C."/>
            <person name="Kawai H."/>
            <person name="Kimura K."/>
            <person name="Kloareg B."/>
            <person name="Kupper F.C."/>
            <person name="Lang D."/>
            <person name="Le Bail A."/>
            <person name="Leblanc C."/>
            <person name="Lerouge P."/>
            <person name="Lohr M."/>
            <person name="Lopez P.J."/>
            <person name="Martens C."/>
            <person name="Maumus F."/>
            <person name="Michel G."/>
            <person name="Miranda-Saavedra D."/>
            <person name="Morales J."/>
            <person name="Moreau H."/>
            <person name="Motomura T."/>
            <person name="Nagasato C."/>
            <person name="Napoli C.A."/>
            <person name="Nelson D.R."/>
            <person name="Nyvall-Collen P."/>
            <person name="Peters A.F."/>
            <person name="Pommier C."/>
            <person name="Potin P."/>
            <person name="Poulain J."/>
            <person name="Quesneville H."/>
            <person name="Read B."/>
            <person name="Rensing S.A."/>
            <person name="Ritter A."/>
            <person name="Rousvoal S."/>
            <person name="Samanta M."/>
            <person name="Samson G."/>
            <person name="Schroeder D.C."/>
            <person name="Segurens B."/>
            <person name="Strittmatter M."/>
            <person name="Tonon T."/>
            <person name="Tregear J.W."/>
            <person name="Valentin K."/>
            <person name="von Dassow P."/>
            <person name="Yamagishi T."/>
            <person name="Van de Peer Y."/>
            <person name="Wincker P."/>
        </authorList>
    </citation>
    <scope>NUCLEOTIDE SEQUENCE [LARGE SCALE GENOMIC DNA]</scope>
    <source>
        <strain evidence="3">Ec32 / CCAP1310/4</strain>
    </source>
</reference>
<feature type="compositionally biased region" description="Gly residues" evidence="1">
    <location>
        <begin position="191"/>
        <end position="200"/>
    </location>
</feature>
<accession>D7FV31</accession>
<dbReference type="STRING" id="2880.D7FV31"/>